<dbReference type="GeneID" id="63805200"/>
<reference evidence="1 2" key="1">
    <citation type="submission" date="2016-07" db="EMBL/GenBank/DDBJ databases">
        <title>Pervasive Adenine N6-methylation of Active Genes in Fungi.</title>
        <authorList>
            <consortium name="DOE Joint Genome Institute"/>
            <person name="Mondo S.J."/>
            <person name="Dannebaum R.O."/>
            <person name="Kuo R.C."/>
            <person name="Labutti K."/>
            <person name="Haridas S."/>
            <person name="Kuo A."/>
            <person name="Salamov A."/>
            <person name="Ahrendt S.R."/>
            <person name="Lipzen A."/>
            <person name="Sullivan W."/>
            <person name="Andreopoulos W.B."/>
            <person name="Clum A."/>
            <person name="Lindquist E."/>
            <person name="Daum C."/>
            <person name="Ramamoorthy G.K."/>
            <person name="Gryganskyi A."/>
            <person name="Culley D."/>
            <person name="Magnuson J.K."/>
            <person name="James T.Y."/>
            <person name="O'Malley M.A."/>
            <person name="Stajich J.E."/>
            <person name="Spatafora J.W."/>
            <person name="Visel A."/>
            <person name="Grigoriev I.V."/>
        </authorList>
    </citation>
    <scope>NUCLEOTIDE SEQUENCE [LARGE SCALE GENOMIC DNA]</scope>
    <source>
        <strain evidence="1 2">ATCC 12442</strain>
    </source>
</reference>
<gene>
    <name evidence="1" type="ORF">DL89DRAFT_270074</name>
</gene>
<protein>
    <submittedName>
        <fullName evidence="1">Uncharacterized protein</fullName>
    </submittedName>
</protein>
<evidence type="ECO:0000313" key="1">
    <source>
        <dbReference type="EMBL" id="ORX66536.1"/>
    </source>
</evidence>
<dbReference type="EMBL" id="MCFD01000015">
    <property type="protein sequence ID" value="ORX66536.1"/>
    <property type="molecule type" value="Genomic_DNA"/>
</dbReference>
<name>A0A1Y1VZU8_9FUNG</name>
<organism evidence="1 2">
    <name type="scientific">Linderina pennispora</name>
    <dbReference type="NCBI Taxonomy" id="61395"/>
    <lineage>
        <taxon>Eukaryota</taxon>
        <taxon>Fungi</taxon>
        <taxon>Fungi incertae sedis</taxon>
        <taxon>Zoopagomycota</taxon>
        <taxon>Kickxellomycotina</taxon>
        <taxon>Kickxellomycetes</taxon>
        <taxon>Kickxellales</taxon>
        <taxon>Kickxellaceae</taxon>
        <taxon>Linderina</taxon>
    </lineage>
</organism>
<dbReference type="RefSeq" id="XP_040740524.1">
    <property type="nucleotide sequence ID" value="XM_040888552.1"/>
</dbReference>
<dbReference type="AlphaFoldDB" id="A0A1Y1VZU8"/>
<proteinExistence type="predicted"/>
<sequence>MQMPVVLAVEFQTSGDIALLDLSTPSPVYRSINDLQFRSSYAVYFFHTSIY</sequence>
<evidence type="ECO:0000313" key="2">
    <source>
        <dbReference type="Proteomes" id="UP000193922"/>
    </source>
</evidence>
<accession>A0A1Y1VZU8</accession>
<keyword evidence="2" id="KW-1185">Reference proteome</keyword>
<dbReference type="Proteomes" id="UP000193922">
    <property type="component" value="Unassembled WGS sequence"/>
</dbReference>
<comment type="caution">
    <text evidence="1">The sequence shown here is derived from an EMBL/GenBank/DDBJ whole genome shotgun (WGS) entry which is preliminary data.</text>
</comment>